<evidence type="ECO:0000256" key="1">
    <source>
        <dbReference type="SAM" id="Phobius"/>
    </source>
</evidence>
<accession>A0A9K3LD07</accession>
<dbReference type="AlphaFoldDB" id="A0A9K3LD07"/>
<comment type="caution">
    <text evidence="2">The sequence shown here is derived from an EMBL/GenBank/DDBJ whole genome shotgun (WGS) entry which is preliminary data.</text>
</comment>
<reference evidence="2" key="2">
    <citation type="submission" date="2021-04" db="EMBL/GenBank/DDBJ databases">
        <authorList>
            <person name="Podell S."/>
        </authorList>
    </citation>
    <scope>NUCLEOTIDE SEQUENCE</scope>
    <source>
        <strain evidence="2">Hildebrandi</strain>
    </source>
</reference>
<keyword evidence="1" id="KW-0812">Transmembrane</keyword>
<organism evidence="2 3">
    <name type="scientific">Nitzschia inconspicua</name>
    <dbReference type="NCBI Taxonomy" id="303405"/>
    <lineage>
        <taxon>Eukaryota</taxon>
        <taxon>Sar</taxon>
        <taxon>Stramenopiles</taxon>
        <taxon>Ochrophyta</taxon>
        <taxon>Bacillariophyta</taxon>
        <taxon>Bacillariophyceae</taxon>
        <taxon>Bacillariophycidae</taxon>
        <taxon>Bacillariales</taxon>
        <taxon>Bacillariaceae</taxon>
        <taxon>Nitzschia</taxon>
    </lineage>
</organism>
<keyword evidence="1" id="KW-0472">Membrane</keyword>
<evidence type="ECO:0000313" key="3">
    <source>
        <dbReference type="Proteomes" id="UP000693970"/>
    </source>
</evidence>
<keyword evidence="1" id="KW-1133">Transmembrane helix</keyword>
<name>A0A9K3LD07_9STRA</name>
<reference evidence="2" key="1">
    <citation type="journal article" date="2021" name="Sci. Rep.">
        <title>Diploid genomic architecture of Nitzschia inconspicua, an elite biomass production diatom.</title>
        <authorList>
            <person name="Oliver A."/>
            <person name="Podell S."/>
            <person name="Pinowska A."/>
            <person name="Traller J.C."/>
            <person name="Smith S.R."/>
            <person name="McClure R."/>
            <person name="Beliaev A."/>
            <person name="Bohutskyi P."/>
            <person name="Hill E.A."/>
            <person name="Rabines A."/>
            <person name="Zheng H."/>
            <person name="Allen L.Z."/>
            <person name="Kuo A."/>
            <person name="Grigoriev I.V."/>
            <person name="Allen A.E."/>
            <person name="Hazlebeck D."/>
            <person name="Allen E.E."/>
        </authorList>
    </citation>
    <scope>NUCLEOTIDE SEQUENCE</scope>
    <source>
        <strain evidence="2">Hildebrandi</strain>
    </source>
</reference>
<evidence type="ECO:0000313" key="2">
    <source>
        <dbReference type="EMBL" id="KAG7359268.1"/>
    </source>
</evidence>
<proteinExistence type="predicted"/>
<protein>
    <submittedName>
        <fullName evidence="2">Uncharacterized protein</fullName>
    </submittedName>
</protein>
<feature type="transmembrane region" description="Helical" evidence="1">
    <location>
        <begin position="21"/>
        <end position="43"/>
    </location>
</feature>
<dbReference type="EMBL" id="JAGRRH010000014">
    <property type="protein sequence ID" value="KAG7359268.1"/>
    <property type="molecule type" value="Genomic_DNA"/>
</dbReference>
<keyword evidence="3" id="KW-1185">Reference proteome</keyword>
<gene>
    <name evidence="2" type="ORF">IV203_015857</name>
</gene>
<sequence length="254" mass="27331">MPEQFKDDASRQTAQGPKFNWQFFGIAMGFMVITFGVIIGSLVSQNNKLDTSDPTPVPVESTNTTNVTLGCESMMKDFDAETMVVTMSVTSTISAIEIEYAANVFEKTYGAMLANELSEAQAAYCDPYCRKITDVEVSANSLTTSAASAARQSSSCDSSLALTFSVKGTWFGCEDTAWPGLFAPEGRRALKKSLRRILEEAEETDTCSSCPDSAQSLGLVSPSIAQLKEVMSEFVAVLPAICELTDVQLVVPSV</sequence>
<dbReference type="Proteomes" id="UP000693970">
    <property type="component" value="Unassembled WGS sequence"/>
</dbReference>